<sequence length="101" mass="11212">MINIVHAFFPDEGLRRNTGSRRAPAWMLPLAACVAALIALDARAADAVRSRSCDPQTECPGRRPPGAPDRDARPFEGTLGRPCAYRWRYTPSGTRRVRVCF</sequence>
<comment type="caution">
    <text evidence="2">The sequence shown here is derived from an EMBL/GenBank/DDBJ whole genome shotgun (WGS) entry which is preliminary data.</text>
</comment>
<protein>
    <submittedName>
        <fullName evidence="2">Uncharacterized protein</fullName>
    </submittedName>
</protein>
<proteinExistence type="predicted"/>
<evidence type="ECO:0000313" key="2">
    <source>
        <dbReference type="EMBL" id="GEP01822.1"/>
    </source>
</evidence>
<keyword evidence="3" id="KW-1185">Reference proteome</keyword>
<feature type="region of interest" description="Disordered" evidence="1">
    <location>
        <begin position="51"/>
        <end position="77"/>
    </location>
</feature>
<accession>A0A512IVT2</accession>
<dbReference type="AlphaFoldDB" id="A0A512IVT2"/>
<dbReference type="Proteomes" id="UP000321258">
    <property type="component" value="Unassembled WGS sequence"/>
</dbReference>
<organism evidence="2 3">
    <name type="scientific">Methylobacterium haplocladii</name>
    <dbReference type="NCBI Taxonomy" id="1176176"/>
    <lineage>
        <taxon>Bacteria</taxon>
        <taxon>Pseudomonadati</taxon>
        <taxon>Pseudomonadota</taxon>
        <taxon>Alphaproteobacteria</taxon>
        <taxon>Hyphomicrobiales</taxon>
        <taxon>Methylobacteriaceae</taxon>
        <taxon>Methylobacterium</taxon>
    </lineage>
</organism>
<name>A0A512IVT2_9HYPH</name>
<evidence type="ECO:0000256" key="1">
    <source>
        <dbReference type="SAM" id="MobiDB-lite"/>
    </source>
</evidence>
<evidence type="ECO:0000313" key="3">
    <source>
        <dbReference type="Proteomes" id="UP000321258"/>
    </source>
</evidence>
<reference evidence="2 3" key="1">
    <citation type="submission" date="2019-07" db="EMBL/GenBank/DDBJ databases">
        <title>Whole genome shotgun sequence of Methylobacterium haplocladii NBRC 107714.</title>
        <authorList>
            <person name="Hosoyama A."/>
            <person name="Uohara A."/>
            <person name="Ohji S."/>
            <person name="Ichikawa N."/>
        </authorList>
    </citation>
    <scope>NUCLEOTIDE SEQUENCE [LARGE SCALE GENOMIC DNA]</scope>
    <source>
        <strain evidence="2 3">NBRC 107714</strain>
    </source>
</reference>
<dbReference type="EMBL" id="BJZT01000055">
    <property type="protein sequence ID" value="GEP01822.1"/>
    <property type="molecule type" value="Genomic_DNA"/>
</dbReference>
<gene>
    <name evidence="2" type="ORF">MHA02_42090</name>
</gene>